<dbReference type="InterPro" id="IPR036737">
    <property type="entry name" value="OmpA-like_sf"/>
</dbReference>
<evidence type="ECO:0000256" key="3">
    <source>
        <dbReference type="ARBA" id="ARBA00023237"/>
    </source>
</evidence>
<dbReference type="InterPro" id="IPR006665">
    <property type="entry name" value="OmpA-like"/>
</dbReference>
<dbReference type="CDD" id="cd07185">
    <property type="entry name" value="OmpA_C-like"/>
    <property type="match status" value="1"/>
</dbReference>
<keyword evidence="2 4" id="KW-0472">Membrane</keyword>
<feature type="domain" description="OmpA-like" evidence="6">
    <location>
        <begin position="295"/>
        <end position="412"/>
    </location>
</feature>
<organism evidence="7 8">
    <name type="scientific">Leadbetterella byssophila (strain DSM 17132 / JCM 16389 / KACC 11308 / NBRC 106382 / 4M15)</name>
    <dbReference type="NCBI Taxonomy" id="649349"/>
    <lineage>
        <taxon>Bacteria</taxon>
        <taxon>Pseudomonadati</taxon>
        <taxon>Bacteroidota</taxon>
        <taxon>Cytophagia</taxon>
        <taxon>Cytophagales</taxon>
        <taxon>Leadbetterellaceae</taxon>
        <taxon>Leadbetterella</taxon>
    </lineage>
</organism>
<evidence type="ECO:0000256" key="1">
    <source>
        <dbReference type="ARBA" id="ARBA00004442"/>
    </source>
</evidence>
<name>E4RUY3_LEAB4</name>
<keyword evidence="8" id="KW-1185">Reference proteome</keyword>
<dbReference type="PANTHER" id="PTHR30329">
    <property type="entry name" value="STATOR ELEMENT OF FLAGELLAR MOTOR COMPLEX"/>
    <property type="match status" value="1"/>
</dbReference>
<comment type="subcellular location">
    <subcellularLocation>
        <location evidence="1">Cell outer membrane</location>
    </subcellularLocation>
</comment>
<feature type="compositionally biased region" description="Basic and acidic residues" evidence="5">
    <location>
        <begin position="395"/>
        <end position="412"/>
    </location>
</feature>
<dbReference type="Proteomes" id="UP000007435">
    <property type="component" value="Chromosome"/>
</dbReference>
<dbReference type="STRING" id="649349.Lbys_1287"/>
<evidence type="ECO:0000256" key="5">
    <source>
        <dbReference type="SAM" id="MobiDB-lite"/>
    </source>
</evidence>
<feature type="region of interest" description="Disordered" evidence="5">
    <location>
        <begin position="382"/>
        <end position="412"/>
    </location>
</feature>
<dbReference type="GO" id="GO:0009279">
    <property type="term" value="C:cell outer membrane"/>
    <property type="evidence" value="ECO:0007669"/>
    <property type="project" value="UniProtKB-SubCell"/>
</dbReference>
<proteinExistence type="predicted"/>
<dbReference type="EMBL" id="CP002305">
    <property type="protein sequence ID" value="ADQ17006.1"/>
    <property type="molecule type" value="Genomic_DNA"/>
</dbReference>
<sequence>MRAIFLILYLFTFHTFGQVTPNPSIEKKSAQNVFINKIEITEEYTVFHMQFYDKSDEKEFDKFMDENPDLARRLHNMGMDRDEALKFFRQRLRGEQTISFQPGSQVVLPNGQTFKFIKASNIPVAPERKAVEPGKKYFFKVYFERIPAGFEKIDLIEYEYDKEGTYQYWNFKGIKINNPKDRKPAVDTPVEVLKPEDFRVYGKVMDAVSGKTLNAKIRVISGTQRDSLQTSRTGKYEFLVNDEELDFSVEATGYEPLKEKLNIKVFLKSGSFQKDFFLEPSQSIEREPQEAVGEQVEESTFKLDKVYFNVGQAQILPESYEQLSQLVQYLKVNPTYKIQIEGHTDNQGDARANLQLSNDRAYNVRQYLIEQGIETSRIKFKGYGSSKPVSPNDTEENRRKNRRVEYQIIKEE</sequence>
<evidence type="ECO:0000256" key="4">
    <source>
        <dbReference type="PROSITE-ProRule" id="PRU00473"/>
    </source>
</evidence>
<dbReference type="InterPro" id="IPR006664">
    <property type="entry name" value="OMP_bac"/>
</dbReference>
<keyword evidence="3" id="KW-0998">Cell outer membrane</keyword>
<dbReference type="PANTHER" id="PTHR30329:SF21">
    <property type="entry name" value="LIPOPROTEIN YIAD-RELATED"/>
    <property type="match status" value="1"/>
</dbReference>
<dbReference type="RefSeq" id="WP_013408056.1">
    <property type="nucleotide sequence ID" value="NC_014655.1"/>
</dbReference>
<dbReference type="OrthoDB" id="1490539at2"/>
<dbReference type="PROSITE" id="PS51123">
    <property type="entry name" value="OMPA_2"/>
    <property type="match status" value="1"/>
</dbReference>
<dbReference type="InterPro" id="IPR008969">
    <property type="entry name" value="CarboxyPept-like_regulatory"/>
</dbReference>
<protein>
    <submittedName>
        <fullName evidence="7">OmpA/MotB domain protein</fullName>
    </submittedName>
</protein>
<dbReference type="PRINTS" id="PR01021">
    <property type="entry name" value="OMPADOMAIN"/>
</dbReference>
<dbReference type="SUPFAM" id="SSF103088">
    <property type="entry name" value="OmpA-like"/>
    <property type="match status" value="1"/>
</dbReference>
<dbReference type="Gene3D" id="3.30.1330.60">
    <property type="entry name" value="OmpA-like domain"/>
    <property type="match status" value="1"/>
</dbReference>
<dbReference type="AlphaFoldDB" id="E4RUY3"/>
<reference evidence="7 8" key="2">
    <citation type="journal article" date="2011" name="Stand. Genomic Sci.">
        <title>Complete genome sequence of Leadbetterella byssophila type strain (4M15).</title>
        <authorList>
            <person name="Abt B."/>
            <person name="Teshima H."/>
            <person name="Lucas S."/>
            <person name="Lapidus A."/>
            <person name="Del Rio T.G."/>
            <person name="Nolan M."/>
            <person name="Tice H."/>
            <person name="Cheng J.F."/>
            <person name="Pitluck S."/>
            <person name="Liolios K."/>
            <person name="Pagani I."/>
            <person name="Ivanova N."/>
            <person name="Mavromatis K."/>
            <person name="Pati A."/>
            <person name="Tapia R."/>
            <person name="Han C."/>
            <person name="Goodwin L."/>
            <person name="Chen A."/>
            <person name="Palaniappan K."/>
            <person name="Land M."/>
            <person name="Hauser L."/>
            <person name="Chang Y.J."/>
            <person name="Jeffries C.D."/>
            <person name="Rohde M."/>
            <person name="Goker M."/>
            <person name="Tindall B.J."/>
            <person name="Detter J.C."/>
            <person name="Woyke T."/>
            <person name="Bristow J."/>
            <person name="Eisen J.A."/>
            <person name="Markowitz V."/>
            <person name="Hugenholtz P."/>
            <person name="Klenk H.P."/>
            <person name="Kyrpides N.C."/>
        </authorList>
    </citation>
    <scope>NUCLEOTIDE SEQUENCE [LARGE SCALE GENOMIC DNA]</scope>
    <source>
        <strain evidence="8">DSM 17132 / JCM 16389 / KACC 11308 / NBRC 106382 / 4M15</strain>
    </source>
</reference>
<accession>E4RUY3</accession>
<evidence type="ECO:0000313" key="7">
    <source>
        <dbReference type="EMBL" id="ADQ17006.1"/>
    </source>
</evidence>
<dbReference type="SUPFAM" id="SSF49464">
    <property type="entry name" value="Carboxypeptidase regulatory domain-like"/>
    <property type="match status" value="1"/>
</dbReference>
<dbReference type="Gene3D" id="2.60.40.1120">
    <property type="entry name" value="Carboxypeptidase-like, regulatory domain"/>
    <property type="match status" value="1"/>
</dbReference>
<gene>
    <name evidence="7" type="ordered locus">Lbys_1287</name>
</gene>
<dbReference type="InterPro" id="IPR050330">
    <property type="entry name" value="Bact_OuterMem_StrucFunc"/>
</dbReference>
<dbReference type="HOGENOM" id="CLU_666905_0_0_10"/>
<evidence type="ECO:0000259" key="6">
    <source>
        <dbReference type="PROSITE" id="PS51123"/>
    </source>
</evidence>
<evidence type="ECO:0000256" key="2">
    <source>
        <dbReference type="ARBA" id="ARBA00023136"/>
    </source>
</evidence>
<dbReference type="KEGG" id="lby:Lbys_1287"/>
<dbReference type="eggNOG" id="COG2885">
    <property type="taxonomic scope" value="Bacteria"/>
</dbReference>
<reference key="1">
    <citation type="submission" date="2010-11" db="EMBL/GenBank/DDBJ databases">
        <title>The complete genome of Leadbetterella byssophila DSM 17132.</title>
        <authorList>
            <consortium name="US DOE Joint Genome Institute (JGI-PGF)"/>
            <person name="Lucas S."/>
            <person name="Copeland A."/>
            <person name="Lapidus A."/>
            <person name="Glavina del Rio T."/>
            <person name="Dalin E."/>
            <person name="Tice H."/>
            <person name="Bruce D."/>
            <person name="Goodwin L."/>
            <person name="Pitluck S."/>
            <person name="Kyrpides N."/>
            <person name="Mavromatis K."/>
            <person name="Ivanova N."/>
            <person name="Teshima H."/>
            <person name="Brettin T."/>
            <person name="Detter J.C."/>
            <person name="Han C."/>
            <person name="Tapia R."/>
            <person name="Land M."/>
            <person name="Hauser L."/>
            <person name="Markowitz V."/>
            <person name="Cheng J.-F."/>
            <person name="Hugenholtz P."/>
            <person name="Woyke T."/>
            <person name="Wu D."/>
            <person name="Tindall B."/>
            <person name="Pomrenke H.G."/>
            <person name="Brambilla E."/>
            <person name="Klenk H.-P."/>
            <person name="Eisen J.A."/>
        </authorList>
    </citation>
    <scope>NUCLEOTIDE SEQUENCE [LARGE SCALE GENOMIC DNA]</scope>
    <source>
        <strain>DSM 17132</strain>
    </source>
</reference>
<dbReference type="Pfam" id="PF00691">
    <property type="entry name" value="OmpA"/>
    <property type="match status" value="1"/>
</dbReference>
<evidence type="ECO:0000313" key="8">
    <source>
        <dbReference type="Proteomes" id="UP000007435"/>
    </source>
</evidence>